<keyword evidence="2" id="KW-1185">Reference proteome</keyword>
<dbReference type="SMART" id="SM00028">
    <property type="entry name" value="TPR"/>
    <property type="match status" value="3"/>
</dbReference>
<dbReference type="AlphaFoldDB" id="A0A9P6JRX7"/>
<dbReference type="InterPro" id="IPR019734">
    <property type="entry name" value="TPR_rpt"/>
</dbReference>
<dbReference type="EMBL" id="MU157835">
    <property type="protein sequence ID" value="KAF9531332.1"/>
    <property type="molecule type" value="Genomic_DNA"/>
</dbReference>
<protein>
    <submittedName>
        <fullName evidence="1">Uncharacterized protein</fullName>
    </submittedName>
</protein>
<sequence length="679" mass="77445">METVLQHVQVDLTHLKRSAEQTYPALQRLLALSAEQRMEVHRMSQDVQQLLHHQSTSPVDHIRQKSFPRPSKSQTLDFLNHQLLNIEVEVLKRTTPKNPSFPRQPTKTFIQHIPMISFQKSSEKRHRALLERVLSLLRGLEESDTPVDEHAYALNALGDIFCNLAMFREASTVYTWAVKLYRILTELQPEEFKPYLAESLCNLAWPLKELQENPSAIIEEGIALLRLTSDFSSRPDVRCQFALQLAAKHRFLGSARIQESAVEDFSEAINIVESILKEDARFIELFGLLNDNTAYHLSERLLSHFSAPHTLATVVHRPSNDFELIGYDAFLLHYAYLLEGASEANRDRGSISTSENFLLKAAIASSYLAATYPNTALEVILARRLTYLLQDFIPIMRQLKYADVSLRILRRASIYDPTMYTGDKFLLLAQKAQILQKLDRREEAREIWGEVAELDASLIQDQVGLAYAFELASNNLRLLDRREEAISLRTKSAEIYHHHFKELSSQEAYAHCALAYDYQLAGRYQDALRAAEVAVEQFQDLSLQKPQEHVDGLVWSISTWGDVLASSWSNNFPFDVDHAKTLFGHCDWLARRDITFLDQYLTTITTLLSKLPTNLAIQLNLDVIARLQYLACIFSKEVTPGLQGRLVQHAKLLSDSLLISTAQHGIEYAPQANTPPLPW</sequence>
<organism evidence="1 2">
    <name type="scientific">Crepidotus variabilis</name>
    <dbReference type="NCBI Taxonomy" id="179855"/>
    <lineage>
        <taxon>Eukaryota</taxon>
        <taxon>Fungi</taxon>
        <taxon>Dikarya</taxon>
        <taxon>Basidiomycota</taxon>
        <taxon>Agaricomycotina</taxon>
        <taxon>Agaricomycetes</taxon>
        <taxon>Agaricomycetidae</taxon>
        <taxon>Agaricales</taxon>
        <taxon>Agaricineae</taxon>
        <taxon>Crepidotaceae</taxon>
        <taxon>Crepidotus</taxon>
    </lineage>
</organism>
<dbReference type="SUPFAM" id="SSF48452">
    <property type="entry name" value="TPR-like"/>
    <property type="match status" value="1"/>
</dbReference>
<dbReference type="OrthoDB" id="2978551at2759"/>
<accession>A0A9P6JRX7</accession>
<comment type="caution">
    <text evidence="1">The sequence shown here is derived from an EMBL/GenBank/DDBJ whole genome shotgun (WGS) entry which is preliminary data.</text>
</comment>
<reference evidence="1" key="1">
    <citation type="submission" date="2020-11" db="EMBL/GenBank/DDBJ databases">
        <authorList>
            <consortium name="DOE Joint Genome Institute"/>
            <person name="Ahrendt S."/>
            <person name="Riley R."/>
            <person name="Andreopoulos W."/>
            <person name="Labutti K."/>
            <person name="Pangilinan J."/>
            <person name="Ruiz-Duenas F.J."/>
            <person name="Barrasa J.M."/>
            <person name="Sanchez-Garcia M."/>
            <person name="Camarero S."/>
            <person name="Miyauchi S."/>
            <person name="Serrano A."/>
            <person name="Linde D."/>
            <person name="Babiker R."/>
            <person name="Drula E."/>
            <person name="Ayuso-Fernandez I."/>
            <person name="Pacheco R."/>
            <person name="Padilla G."/>
            <person name="Ferreira P."/>
            <person name="Barriuso J."/>
            <person name="Kellner H."/>
            <person name="Castanera R."/>
            <person name="Alfaro M."/>
            <person name="Ramirez L."/>
            <person name="Pisabarro A.G."/>
            <person name="Kuo A."/>
            <person name="Tritt A."/>
            <person name="Lipzen A."/>
            <person name="He G."/>
            <person name="Yan M."/>
            <person name="Ng V."/>
            <person name="Cullen D."/>
            <person name="Martin F."/>
            <person name="Rosso M.-N."/>
            <person name="Henrissat B."/>
            <person name="Hibbett D."/>
            <person name="Martinez A.T."/>
            <person name="Grigoriev I.V."/>
        </authorList>
    </citation>
    <scope>NUCLEOTIDE SEQUENCE</scope>
    <source>
        <strain evidence="1">CBS 506.95</strain>
    </source>
</reference>
<proteinExistence type="predicted"/>
<dbReference type="InterPro" id="IPR011990">
    <property type="entry name" value="TPR-like_helical_dom_sf"/>
</dbReference>
<name>A0A9P6JRX7_9AGAR</name>
<evidence type="ECO:0000313" key="2">
    <source>
        <dbReference type="Proteomes" id="UP000807306"/>
    </source>
</evidence>
<dbReference type="Proteomes" id="UP000807306">
    <property type="component" value="Unassembled WGS sequence"/>
</dbReference>
<gene>
    <name evidence="1" type="ORF">CPB83DRAFT_848855</name>
</gene>
<evidence type="ECO:0000313" key="1">
    <source>
        <dbReference type="EMBL" id="KAF9531332.1"/>
    </source>
</evidence>
<dbReference type="Gene3D" id="1.25.40.10">
    <property type="entry name" value="Tetratricopeptide repeat domain"/>
    <property type="match status" value="2"/>
</dbReference>